<dbReference type="Gene3D" id="3.60.10.10">
    <property type="entry name" value="Endonuclease/exonuclease/phosphatase"/>
    <property type="match status" value="1"/>
</dbReference>
<dbReference type="EMBL" id="MDGQ01000003">
    <property type="protein sequence ID" value="OEK06418.1"/>
    <property type="molecule type" value="Genomic_DNA"/>
</dbReference>
<feature type="domain" description="Endonuclease/exonuclease/phosphatase" evidence="2">
    <location>
        <begin position="45"/>
        <end position="309"/>
    </location>
</feature>
<dbReference type="Proteomes" id="UP000095552">
    <property type="component" value="Unassembled WGS sequence"/>
</dbReference>
<dbReference type="InterPro" id="IPR005135">
    <property type="entry name" value="Endo/exonuclease/phosphatase"/>
</dbReference>
<evidence type="ECO:0000313" key="3">
    <source>
        <dbReference type="EMBL" id="OEK06418.1"/>
    </source>
</evidence>
<dbReference type="OrthoDB" id="5500612at2"/>
<evidence type="ECO:0000256" key="1">
    <source>
        <dbReference type="SAM" id="SignalP"/>
    </source>
</evidence>
<proteinExistence type="predicted"/>
<dbReference type="SUPFAM" id="SSF56219">
    <property type="entry name" value="DNase I-like"/>
    <property type="match status" value="1"/>
</dbReference>
<name>A0A1E5T4X1_9BACT</name>
<dbReference type="RefSeq" id="WP_069833730.1">
    <property type="nucleotide sequence ID" value="NZ_MDGQ01000003.1"/>
</dbReference>
<keyword evidence="1" id="KW-0732">Signal</keyword>
<organism evidence="3 4">
    <name type="scientific">Roseivirga misakiensis</name>
    <dbReference type="NCBI Taxonomy" id="1563681"/>
    <lineage>
        <taxon>Bacteria</taxon>
        <taxon>Pseudomonadati</taxon>
        <taxon>Bacteroidota</taxon>
        <taxon>Cytophagia</taxon>
        <taxon>Cytophagales</taxon>
        <taxon>Roseivirgaceae</taxon>
        <taxon>Roseivirga</taxon>
    </lineage>
</organism>
<feature type="chain" id="PRO_5009185979" description="Endonuclease/exonuclease/phosphatase domain-containing protein" evidence="1">
    <location>
        <begin position="20"/>
        <end position="321"/>
    </location>
</feature>
<feature type="signal peptide" evidence="1">
    <location>
        <begin position="1"/>
        <end position="19"/>
    </location>
</feature>
<protein>
    <recommendedName>
        <fullName evidence="2">Endonuclease/exonuclease/phosphatase domain-containing protein</fullName>
    </recommendedName>
</protein>
<dbReference type="PANTHER" id="PTHR42834">
    <property type="entry name" value="ENDONUCLEASE/EXONUCLEASE/PHOSPHATASE FAMILY PROTEIN (AFU_ORTHOLOGUE AFUA_3G09210)"/>
    <property type="match status" value="1"/>
</dbReference>
<dbReference type="InterPro" id="IPR036691">
    <property type="entry name" value="Endo/exonu/phosph_ase_sf"/>
</dbReference>
<evidence type="ECO:0000259" key="2">
    <source>
        <dbReference type="Pfam" id="PF03372"/>
    </source>
</evidence>
<dbReference type="Pfam" id="PF03372">
    <property type="entry name" value="Exo_endo_phos"/>
    <property type="match status" value="1"/>
</dbReference>
<dbReference type="AlphaFoldDB" id="A0A1E5T4X1"/>
<dbReference type="PANTHER" id="PTHR42834:SF1">
    <property type="entry name" value="ENDONUCLEASE_EXONUCLEASE_PHOSPHATASE FAMILY PROTEIN (AFU_ORTHOLOGUE AFUA_3G09210)"/>
    <property type="match status" value="1"/>
</dbReference>
<sequence>MKRIIICLMVLSVITGTYATGQSLKRKGTSVPVGFNYQPDQIKILSWNVEHFVDGHDNPYVNNGREDDPKDQMNGKEALLAEAIKKVNADIVVLQEFESSEYLRAIADKHFSNLGYQFFAGNESDGWYMNVVIMSKVPLGTMYSYGSLYTPVPGITDKDGNEETQINLNTRMWSIDIFPTNDYEFNLTGVHLKAGRGERNEQMRIGQISFLKNQFARFIKEDKKANLVMMGDFNSLPDSKEMKVLLKGKKGLQFIDPLDPTIFSHPSDAPSRRLDYIVPNKNMMSELVEGSLKVEYILDKAEMIRLSDHLPLIAEFQTSDK</sequence>
<keyword evidence="4" id="KW-1185">Reference proteome</keyword>
<gene>
    <name evidence="3" type="ORF">BFP71_01705</name>
</gene>
<accession>A0A1E5T4X1</accession>
<evidence type="ECO:0000313" key="4">
    <source>
        <dbReference type="Proteomes" id="UP000095552"/>
    </source>
</evidence>
<dbReference type="STRING" id="1563681.BFP71_01705"/>
<dbReference type="GO" id="GO:0003824">
    <property type="term" value="F:catalytic activity"/>
    <property type="evidence" value="ECO:0007669"/>
    <property type="project" value="InterPro"/>
</dbReference>
<comment type="caution">
    <text evidence="3">The sequence shown here is derived from an EMBL/GenBank/DDBJ whole genome shotgun (WGS) entry which is preliminary data.</text>
</comment>
<reference evidence="3 4" key="1">
    <citation type="submission" date="2016-08" db="EMBL/GenBank/DDBJ databases">
        <title>Draft genome of Fabibacter sp. strain SK-8.</title>
        <authorList>
            <person name="Wong S.-K."/>
            <person name="Hamasaki K."/>
            <person name="Yoshizawa S."/>
        </authorList>
    </citation>
    <scope>NUCLEOTIDE SEQUENCE [LARGE SCALE GENOMIC DNA]</scope>
    <source>
        <strain evidence="3 4">SK-8</strain>
    </source>
</reference>